<gene>
    <name evidence="1" type="ORF">NKR19_g6562</name>
</gene>
<comment type="caution">
    <text evidence="1">The sequence shown here is derived from an EMBL/GenBank/DDBJ whole genome shotgun (WGS) entry which is preliminary data.</text>
</comment>
<dbReference type="AlphaFoldDB" id="A0AA38RRY8"/>
<reference evidence="1" key="1">
    <citation type="submission" date="2022-07" db="EMBL/GenBank/DDBJ databases">
        <title>Fungi with potential for degradation of polypropylene.</title>
        <authorList>
            <person name="Gostincar C."/>
        </authorList>
    </citation>
    <scope>NUCLEOTIDE SEQUENCE</scope>
    <source>
        <strain evidence="1">EXF-13287</strain>
    </source>
</reference>
<protein>
    <submittedName>
        <fullName evidence="1">Uncharacterized protein</fullName>
    </submittedName>
</protein>
<dbReference type="EMBL" id="JANBVN010000102">
    <property type="protein sequence ID" value="KAJ9144288.1"/>
    <property type="molecule type" value="Genomic_DNA"/>
</dbReference>
<dbReference type="Proteomes" id="UP001174691">
    <property type="component" value="Unassembled WGS sequence"/>
</dbReference>
<sequence length="90" mass="9743">MPSVSPENPDTEPEIAVFSPIFSISKSALVDVATRQVASHFQHPPSWSRLAAVTPGRVLSRATGSYNLVHMIQLHDHTRVCVRAPATGRG</sequence>
<evidence type="ECO:0000313" key="2">
    <source>
        <dbReference type="Proteomes" id="UP001174691"/>
    </source>
</evidence>
<evidence type="ECO:0000313" key="1">
    <source>
        <dbReference type="EMBL" id="KAJ9144288.1"/>
    </source>
</evidence>
<organism evidence="1 2">
    <name type="scientific">Coniochaeta hoffmannii</name>
    <dbReference type="NCBI Taxonomy" id="91930"/>
    <lineage>
        <taxon>Eukaryota</taxon>
        <taxon>Fungi</taxon>
        <taxon>Dikarya</taxon>
        <taxon>Ascomycota</taxon>
        <taxon>Pezizomycotina</taxon>
        <taxon>Sordariomycetes</taxon>
        <taxon>Sordariomycetidae</taxon>
        <taxon>Coniochaetales</taxon>
        <taxon>Coniochaetaceae</taxon>
        <taxon>Coniochaeta</taxon>
    </lineage>
</organism>
<proteinExistence type="predicted"/>
<name>A0AA38RRY8_9PEZI</name>
<keyword evidence="2" id="KW-1185">Reference proteome</keyword>
<accession>A0AA38RRY8</accession>